<evidence type="ECO:0000256" key="2">
    <source>
        <dbReference type="SAM" id="Phobius"/>
    </source>
</evidence>
<dbReference type="EMBL" id="JAUPFM010000018">
    <property type="protein sequence ID" value="KAK2821881.1"/>
    <property type="molecule type" value="Genomic_DNA"/>
</dbReference>
<feature type="transmembrane region" description="Helical" evidence="2">
    <location>
        <begin position="1603"/>
        <end position="1624"/>
    </location>
</feature>
<sequence length="1628" mass="179128">MKYLVSEDIRTLRKPPLVGASTLRRDYVSHPSQGLPKPRRAGIWDEQDTRGPGDVVILDLVSSENVPTASQWARGAENSSGRGGSRRNLTWPAGLAYDAAVNCKTLSCRTAEQAYHTLNLSAPPHGGFSHTEIVIDSLPSLCRDDAPISSRCTLSKPTTWERCIRSCPHLRSALRDGRRGVRRVGVFVGESPGSLNLGQSSYVVSTSYDDTITLAYHVLRCLLRVQILSTKVLGFAMRCVQPARIWRTDDGFRVDMLGCLTDTLYAWDKHRLASRNPLVTIWETLTQLRVHKYVPRVIADELQSDRAAQSLAESEELLLRVYRLCDFPDSSASNWDAWDVLGTNGAYSDFSLPIQDHRVHPYGPFFVKIQNQIIKWNRAIVVEPLSSGVAMVGQLNRESDLAEDVLTRALVDTLPRTLPESRARRKCLRRGRGQRSGEALRRAAESGEEGWNRGASRGLARAVRAERLDRSRGAARPLSSAAEARGARPHRPEALIAGQGPVLVQKVRMPNCGKEGSAFEYVGTFNVRDNVEDPRFEDPRSLSVGLSSNPITSDATSLGDRFAGIVGKRDPRPPRFAPSGPAVERDGAPDRARVESEALRLAELWEVPVTVRKSGSGLMCVQANEVRDLPHAIRLPREELHPERTGLSVFEELCWRSNNRAGIVVTLPSARYEPSANCLETKMLNRHVPERGASSNSSRVYSVRELAAIVSDMAKWGVSRYSLGYLDYTFGGPPGLPFFTELSLAIDSATAEHGTLYYRYSRNASLWDEGSARARVDGLYKLHEGMFFQRADDSVPLARSFVKVPGVPNLRLGLSSDMNVGDSFEGGARPLQEYAETVQSIPHGARAVTVKVDREDDYVVAFVDRVGERICVYRARDAAERVGRIEAASRDRQVAAIERCDGRAYNEGGRGKGEGDTERECCLRRVGESSTNVMVAASVPVAQESNQAVLLSLLETARSLEDRAAAPRGVRGALDRTQLSSSVLECIRGSGPCLELGDRAARSWPPGGTGRPIAVSSVSSLQDEILIKMIIGVDHGAMDIKVPCNMQPFSFGSGPPPFALQPYPGFYSHPKTKVLASRREAAKGLGLLAETIARDLARLYCSDRRSSDRVEGVEANFVLSEAVGCVVSATESLALLDNGVSEMDAAIGSNEEETRRSLQVVSIDLRLPRCYSAWRDGSDPAGDGEITERRVVLRPGTWKIRARVDRPAYLVYHFSLGANWTTADADDVFRYPNCSRAACEGLSRLERGCDSVCYDGKWRDASAAVSTAARDYGRALREPRPGRRDDGPQGVDRGDEGCGDFDCAQVRGPRYGGRRRPAEEHRQISREDELWNWKSGALLLSFQLNSATFALIGARERLLACARGVLRSDMTGCALVSVPEFYTDVPAASRSPHRPLPSSGLVLEVRRDRWNPVSLSRWYMAFVDSSQGNRTCWLDRSMLNDSRSDYREPRCDRRGLCDPLEIDDDTLAACDVRRDGEVSSECPLACGSPCFGLLCYKRGSSSYELRVAVDLDPESAEILVASKPRILSKAYSVSEEDARASLAQMRERAGRALEQLDQGVSVVHALKQMNSKLRSCADRIDSGNVKCLHETDECRRSVVRGGAVATASLVFSAITTPLLIVLILKLRC</sequence>
<feature type="region of interest" description="Disordered" evidence="1">
    <location>
        <begin position="28"/>
        <end position="48"/>
    </location>
</feature>
<feature type="region of interest" description="Disordered" evidence="1">
    <location>
        <begin position="468"/>
        <end position="493"/>
    </location>
</feature>
<feature type="compositionally biased region" description="Basic residues" evidence="1">
    <location>
        <begin position="423"/>
        <end position="433"/>
    </location>
</feature>
<gene>
    <name evidence="3" type="ORF">Q5P01_021946</name>
</gene>
<reference evidence="3" key="1">
    <citation type="submission" date="2023-07" db="EMBL/GenBank/DDBJ databases">
        <title>Chromosome-level Genome Assembly of Striped Snakehead (Channa striata).</title>
        <authorList>
            <person name="Liu H."/>
        </authorList>
    </citation>
    <scope>NUCLEOTIDE SEQUENCE</scope>
    <source>
        <strain evidence="3">Gz</strain>
        <tissue evidence="3">Muscle</tissue>
    </source>
</reference>
<keyword evidence="4" id="KW-1185">Reference proteome</keyword>
<accession>A0AA88J4A5</accession>
<feature type="region of interest" description="Disordered" evidence="1">
    <location>
        <begin position="564"/>
        <end position="590"/>
    </location>
</feature>
<name>A0AA88J4A5_CHASR</name>
<keyword evidence="2" id="KW-0812">Transmembrane</keyword>
<keyword evidence="2" id="KW-0472">Membrane</keyword>
<dbReference type="Proteomes" id="UP001187415">
    <property type="component" value="Unassembled WGS sequence"/>
</dbReference>
<organism evidence="3 4">
    <name type="scientific">Channa striata</name>
    <name type="common">Snakehead murrel</name>
    <name type="synonym">Ophicephalus striatus</name>
    <dbReference type="NCBI Taxonomy" id="64152"/>
    <lineage>
        <taxon>Eukaryota</taxon>
        <taxon>Metazoa</taxon>
        <taxon>Chordata</taxon>
        <taxon>Craniata</taxon>
        <taxon>Vertebrata</taxon>
        <taxon>Euteleostomi</taxon>
        <taxon>Actinopterygii</taxon>
        <taxon>Neopterygii</taxon>
        <taxon>Teleostei</taxon>
        <taxon>Neoteleostei</taxon>
        <taxon>Acanthomorphata</taxon>
        <taxon>Anabantaria</taxon>
        <taxon>Anabantiformes</taxon>
        <taxon>Channoidei</taxon>
        <taxon>Channidae</taxon>
        <taxon>Channa</taxon>
    </lineage>
</organism>
<feature type="region of interest" description="Disordered" evidence="1">
    <location>
        <begin position="422"/>
        <end position="456"/>
    </location>
</feature>
<evidence type="ECO:0000313" key="4">
    <source>
        <dbReference type="Proteomes" id="UP001187415"/>
    </source>
</evidence>
<proteinExistence type="predicted"/>
<feature type="compositionally biased region" description="Basic and acidic residues" evidence="1">
    <location>
        <begin position="1272"/>
        <end position="1296"/>
    </location>
</feature>
<evidence type="ECO:0000256" key="1">
    <source>
        <dbReference type="SAM" id="MobiDB-lite"/>
    </source>
</evidence>
<keyword evidence="2" id="KW-1133">Transmembrane helix</keyword>
<comment type="caution">
    <text evidence="3">The sequence shown here is derived from an EMBL/GenBank/DDBJ whole genome shotgun (WGS) entry which is preliminary data.</text>
</comment>
<feature type="region of interest" description="Disordered" evidence="1">
    <location>
        <begin position="1272"/>
        <end position="1301"/>
    </location>
</feature>
<protein>
    <submittedName>
        <fullName evidence="3">Uncharacterized protein</fullName>
    </submittedName>
</protein>
<evidence type="ECO:0000313" key="3">
    <source>
        <dbReference type="EMBL" id="KAK2821881.1"/>
    </source>
</evidence>